<keyword evidence="1" id="KW-1133">Transmembrane helix</keyword>
<keyword evidence="1" id="KW-0472">Membrane</keyword>
<feature type="transmembrane region" description="Helical" evidence="1">
    <location>
        <begin position="21"/>
        <end position="40"/>
    </location>
</feature>
<keyword evidence="1" id="KW-0812">Transmembrane</keyword>
<dbReference type="Proteomes" id="UP001295462">
    <property type="component" value="Unassembled WGS sequence"/>
</dbReference>
<evidence type="ECO:0000313" key="3">
    <source>
        <dbReference type="Proteomes" id="UP001295462"/>
    </source>
</evidence>
<comment type="caution">
    <text evidence="2">The sequence shown here is derived from an EMBL/GenBank/DDBJ whole genome shotgun (WGS) entry which is preliminary data.</text>
</comment>
<reference evidence="2" key="1">
    <citation type="submission" date="2022-01" db="EMBL/GenBank/DDBJ databases">
        <authorList>
            <person name="Lagorce A."/>
        </authorList>
    </citation>
    <scope>NUCLEOTIDE SEQUENCE</scope>
    <source>
        <strain evidence="2">Th15_F1_A12</strain>
    </source>
</reference>
<evidence type="ECO:0000313" key="2">
    <source>
        <dbReference type="EMBL" id="CAH1603950.1"/>
    </source>
</evidence>
<gene>
    <name evidence="2" type="ORF">THF1A12_90054</name>
</gene>
<dbReference type="AlphaFoldDB" id="A0AAU9R1M3"/>
<name>A0AAU9R1M3_9VIBR</name>
<evidence type="ECO:0000256" key="1">
    <source>
        <dbReference type="SAM" id="Phobius"/>
    </source>
</evidence>
<sequence length="65" mass="7642">MKKFSLTTKGLKSNARLAVYYLIKVVGMINHTYTYFFTVYTSIKLFTKFLIYSLAVSFDFIFSLF</sequence>
<accession>A0AAU9R1M3</accession>
<proteinExistence type="predicted"/>
<organism evidence="2 3">
    <name type="scientific">Vibrio jasicida</name>
    <dbReference type="NCBI Taxonomy" id="766224"/>
    <lineage>
        <taxon>Bacteria</taxon>
        <taxon>Pseudomonadati</taxon>
        <taxon>Pseudomonadota</taxon>
        <taxon>Gammaproteobacteria</taxon>
        <taxon>Vibrionales</taxon>
        <taxon>Vibrionaceae</taxon>
        <taxon>Vibrio</taxon>
    </lineage>
</organism>
<dbReference type="EMBL" id="CAKMUD010000149">
    <property type="protein sequence ID" value="CAH1603950.1"/>
    <property type="molecule type" value="Genomic_DNA"/>
</dbReference>
<protein>
    <submittedName>
        <fullName evidence="2">Uncharacterized protein</fullName>
    </submittedName>
</protein>